<feature type="region of interest" description="Disordered" evidence="1">
    <location>
        <begin position="40"/>
        <end position="158"/>
    </location>
</feature>
<keyword evidence="3" id="KW-1185">Reference proteome</keyword>
<protein>
    <submittedName>
        <fullName evidence="2">Uncharacterized protein</fullName>
    </submittedName>
</protein>
<dbReference type="EMBL" id="JASSZA010000019">
    <property type="protein sequence ID" value="KAK2088319.1"/>
    <property type="molecule type" value="Genomic_DNA"/>
</dbReference>
<reference evidence="2 3" key="1">
    <citation type="submission" date="2023-05" db="EMBL/GenBank/DDBJ databases">
        <title>B98-5 Cell Line De Novo Hybrid Assembly: An Optical Mapping Approach.</title>
        <authorList>
            <person name="Kananen K."/>
            <person name="Auerbach J.A."/>
            <person name="Kautto E."/>
            <person name="Blachly J.S."/>
        </authorList>
    </citation>
    <scope>NUCLEOTIDE SEQUENCE [LARGE SCALE GENOMIC DNA]</scope>
    <source>
        <strain evidence="2">B95-8</strain>
        <tissue evidence="2">Cell line</tissue>
    </source>
</reference>
<dbReference type="Proteomes" id="UP001266305">
    <property type="component" value="Unassembled WGS sequence"/>
</dbReference>
<accession>A0ABQ9TU52</accession>
<gene>
    <name evidence="2" type="ORF">P7K49_034226</name>
</gene>
<comment type="caution">
    <text evidence="2">The sequence shown here is derived from an EMBL/GenBank/DDBJ whole genome shotgun (WGS) entry which is preliminary data.</text>
</comment>
<proteinExistence type="predicted"/>
<organism evidence="2 3">
    <name type="scientific">Saguinus oedipus</name>
    <name type="common">Cotton-top tamarin</name>
    <name type="synonym">Oedipomidas oedipus</name>
    <dbReference type="NCBI Taxonomy" id="9490"/>
    <lineage>
        <taxon>Eukaryota</taxon>
        <taxon>Metazoa</taxon>
        <taxon>Chordata</taxon>
        <taxon>Craniata</taxon>
        <taxon>Vertebrata</taxon>
        <taxon>Euteleostomi</taxon>
        <taxon>Mammalia</taxon>
        <taxon>Eutheria</taxon>
        <taxon>Euarchontoglires</taxon>
        <taxon>Primates</taxon>
        <taxon>Haplorrhini</taxon>
        <taxon>Platyrrhini</taxon>
        <taxon>Cebidae</taxon>
        <taxon>Callitrichinae</taxon>
        <taxon>Saguinus</taxon>
    </lineage>
</organism>
<feature type="compositionally biased region" description="Basic and acidic residues" evidence="1">
    <location>
        <begin position="77"/>
        <end position="110"/>
    </location>
</feature>
<evidence type="ECO:0000313" key="3">
    <source>
        <dbReference type="Proteomes" id="UP001266305"/>
    </source>
</evidence>
<evidence type="ECO:0000313" key="2">
    <source>
        <dbReference type="EMBL" id="KAK2088319.1"/>
    </source>
</evidence>
<sequence>MKTMELPNANFSPLVIALIRYHQGTLETEEGTTAWEGATPWTLADAVPLRGPQRTRSPRPHPEGGRLPPRGGSRTKAVPEKKTAEEAPSRKLPGREVRCERAWLRDRGRGSADNTAPPLRALPSPSPVLRAFPPKCGGSFSQLQRGGNEALKGATGLA</sequence>
<evidence type="ECO:0000256" key="1">
    <source>
        <dbReference type="SAM" id="MobiDB-lite"/>
    </source>
</evidence>
<name>A0ABQ9TU52_SAGOE</name>
<feature type="compositionally biased region" description="Low complexity" evidence="1">
    <location>
        <begin position="116"/>
        <end position="130"/>
    </location>
</feature>